<comment type="caution">
    <text evidence="1">The sequence shown here is derived from an EMBL/GenBank/DDBJ whole genome shotgun (WGS) entry which is preliminary data.</text>
</comment>
<sequence>MSSVKLVQQALRLLRQVGGMDVVRESALAKTSARTQGGERRGGGHMGLLASAIWMECWASGKGGQCAHGVAALKRQHPDPTERHRGHDMAPWRKPHEEVEWHSDDRQEEAQGVNALGEFVEEEGETIWLAFEEESVEEGEIRDKEEGDRQLGWWEVGAGVTIMM</sequence>
<evidence type="ECO:0000313" key="1">
    <source>
        <dbReference type="EMBL" id="KAJ1123824.1"/>
    </source>
</evidence>
<accession>A0AAV7P7V7</accession>
<reference evidence="1" key="1">
    <citation type="journal article" date="2022" name="bioRxiv">
        <title>Sequencing and chromosome-scale assembly of the giantPleurodeles waltlgenome.</title>
        <authorList>
            <person name="Brown T."/>
            <person name="Elewa A."/>
            <person name="Iarovenko S."/>
            <person name="Subramanian E."/>
            <person name="Araus A.J."/>
            <person name="Petzold A."/>
            <person name="Susuki M."/>
            <person name="Suzuki K.-i.T."/>
            <person name="Hayashi T."/>
            <person name="Toyoda A."/>
            <person name="Oliveira C."/>
            <person name="Osipova E."/>
            <person name="Leigh N.D."/>
            <person name="Simon A."/>
            <person name="Yun M.H."/>
        </authorList>
    </citation>
    <scope>NUCLEOTIDE SEQUENCE</scope>
    <source>
        <strain evidence="1">20211129_DDA</strain>
        <tissue evidence="1">Liver</tissue>
    </source>
</reference>
<protein>
    <submittedName>
        <fullName evidence="1">Uncharacterized protein</fullName>
    </submittedName>
</protein>
<organism evidence="1 2">
    <name type="scientific">Pleurodeles waltl</name>
    <name type="common">Iberian ribbed newt</name>
    <dbReference type="NCBI Taxonomy" id="8319"/>
    <lineage>
        <taxon>Eukaryota</taxon>
        <taxon>Metazoa</taxon>
        <taxon>Chordata</taxon>
        <taxon>Craniata</taxon>
        <taxon>Vertebrata</taxon>
        <taxon>Euteleostomi</taxon>
        <taxon>Amphibia</taxon>
        <taxon>Batrachia</taxon>
        <taxon>Caudata</taxon>
        <taxon>Salamandroidea</taxon>
        <taxon>Salamandridae</taxon>
        <taxon>Pleurodelinae</taxon>
        <taxon>Pleurodeles</taxon>
    </lineage>
</organism>
<name>A0AAV7P7V7_PLEWA</name>
<proteinExistence type="predicted"/>
<dbReference type="EMBL" id="JANPWB010000011">
    <property type="protein sequence ID" value="KAJ1123824.1"/>
    <property type="molecule type" value="Genomic_DNA"/>
</dbReference>
<evidence type="ECO:0000313" key="2">
    <source>
        <dbReference type="Proteomes" id="UP001066276"/>
    </source>
</evidence>
<dbReference type="Proteomes" id="UP001066276">
    <property type="component" value="Chromosome 7"/>
</dbReference>
<gene>
    <name evidence="1" type="ORF">NDU88_002291</name>
</gene>
<dbReference type="AlphaFoldDB" id="A0AAV7P7V7"/>
<keyword evidence="2" id="KW-1185">Reference proteome</keyword>